<dbReference type="EMBL" id="MN740694">
    <property type="protein sequence ID" value="QHU08010.1"/>
    <property type="molecule type" value="Genomic_DNA"/>
</dbReference>
<accession>A0A6C0JTI0</accession>
<organism evidence="1">
    <name type="scientific">viral metagenome</name>
    <dbReference type="NCBI Taxonomy" id="1070528"/>
    <lineage>
        <taxon>unclassified sequences</taxon>
        <taxon>metagenomes</taxon>
        <taxon>organismal metagenomes</taxon>
    </lineage>
</organism>
<dbReference type="AlphaFoldDB" id="A0A6C0JTI0"/>
<name>A0A6C0JTI0_9ZZZZ</name>
<evidence type="ECO:0000313" key="1">
    <source>
        <dbReference type="EMBL" id="QHU08010.1"/>
    </source>
</evidence>
<protein>
    <submittedName>
        <fullName evidence="1">Uncharacterized protein</fullName>
    </submittedName>
</protein>
<sequence length="217" mass="25560">MSYTPPNSMLWEPRWSVQQKFEHACRYRWDVEIYKLAPKTDDISLGLLRILDYDRNGNRRINAAKYEKADLNLIENLAKMAPNTINWLSGLGVILKVFVINDDSKRLQHFIKHMLTRFDDESFMPTYYGNKNSAQYKTRYFQTVLECAVRYDKLEIIKMLLTEFGNIIDPIKGTVFDRIDYINIDGILVDGPSDKMQQFINEYTFSLDSINYNKNIL</sequence>
<proteinExistence type="predicted"/>
<reference evidence="1" key="1">
    <citation type="journal article" date="2020" name="Nature">
        <title>Giant virus diversity and host interactions through global metagenomics.</title>
        <authorList>
            <person name="Schulz F."/>
            <person name="Roux S."/>
            <person name="Paez-Espino D."/>
            <person name="Jungbluth S."/>
            <person name="Walsh D.A."/>
            <person name="Denef V.J."/>
            <person name="McMahon K.D."/>
            <person name="Konstantinidis K.T."/>
            <person name="Eloe-Fadrosh E.A."/>
            <person name="Kyrpides N.C."/>
            <person name="Woyke T."/>
        </authorList>
    </citation>
    <scope>NUCLEOTIDE SEQUENCE</scope>
    <source>
        <strain evidence="1">GVMAG-S-1062768-28</strain>
    </source>
</reference>